<keyword evidence="4" id="KW-1185">Reference proteome</keyword>
<dbReference type="Gene3D" id="3.80.10.10">
    <property type="entry name" value="Ribonuclease Inhibitor"/>
    <property type="match status" value="1"/>
</dbReference>
<dbReference type="EMBL" id="JAELUP010000012">
    <property type="protein sequence ID" value="MBJ6360622.1"/>
    <property type="molecule type" value="Genomic_DNA"/>
</dbReference>
<proteinExistence type="predicted"/>
<dbReference type="SUPFAM" id="SSF52058">
    <property type="entry name" value="L domain-like"/>
    <property type="match status" value="1"/>
</dbReference>
<accession>A0A934J5A2</accession>
<dbReference type="InterPro" id="IPR032675">
    <property type="entry name" value="LRR_dom_sf"/>
</dbReference>
<dbReference type="PROSITE" id="PS51450">
    <property type="entry name" value="LRR"/>
    <property type="match status" value="6"/>
</dbReference>
<keyword evidence="2" id="KW-0677">Repeat</keyword>
<dbReference type="InterPro" id="IPR050836">
    <property type="entry name" value="SDS22/Internalin_LRR"/>
</dbReference>
<dbReference type="SMART" id="SM00369">
    <property type="entry name" value="LRR_TYP"/>
    <property type="match status" value="5"/>
</dbReference>
<evidence type="ECO:0000256" key="2">
    <source>
        <dbReference type="ARBA" id="ARBA00022737"/>
    </source>
</evidence>
<evidence type="ECO:0000313" key="3">
    <source>
        <dbReference type="EMBL" id="MBJ6360622.1"/>
    </source>
</evidence>
<name>A0A934J5A2_9BACL</name>
<dbReference type="Pfam" id="PF12799">
    <property type="entry name" value="LRR_4"/>
    <property type="match status" value="3"/>
</dbReference>
<dbReference type="SMART" id="SM00365">
    <property type="entry name" value="LRR_SD22"/>
    <property type="match status" value="7"/>
</dbReference>
<protein>
    <submittedName>
        <fullName evidence="3">Leucine-rich repeat protein</fullName>
    </submittedName>
</protein>
<organism evidence="3 4">
    <name type="scientific">Paenibacillus roseus</name>
    <dbReference type="NCBI Taxonomy" id="2798579"/>
    <lineage>
        <taxon>Bacteria</taxon>
        <taxon>Bacillati</taxon>
        <taxon>Bacillota</taxon>
        <taxon>Bacilli</taxon>
        <taxon>Bacillales</taxon>
        <taxon>Paenibacillaceae</taxon>
        <taxon>Paenibacillus</taxon>
    </lineage>
</organism>
<dbReference type="PANTHER" id="PTHR46652:SF3">
    <property type="entry name" value="LEUCINE-RICH REPEAT-CONTAINING PROTEIN 9"/>
    <property type="match status" value="1"/>
</dbReference>
<dbReference type="InterPro" id="IPR025875">
    <property type="entry name" value="Leu-rich_rpt_4"/>
</dbReference>
<dbReference type="AlphaFoldDB" id="A0A934J5A2"/>
<keyword evidence="1" id="KW-0433">Leucine-rich repeat</keyword>
<dbReference type="Proteomes" id="UP000640274">
    <property type="component" value="Unassembled WGS sequence"/>
</dbReference>
<dbReference type="InterPro" id="IPR001611">
    <property type="entry name" value="Leu-rich_rpt"/>
</dbReference>
<sequence>MRGWKALSCLIMSVLFIGIANPISVIGAAVTFADAGLEAAVRDALHKPSGAISTEDLQGLTQLQAAGRGIRNIAGLEYAVNLQSLNLSNNEISNIAKLGSLTRLETLILNGNQIASADALGTLISLKSLWLTNNRLTSVSALSTLTQLRHLYAAGNQIGSLTGLGTLTRLQELNLASNAIQDVSPLRTLTALQSLNLEGNKIAGVTGLEQLGQLQKLSLAFNPVSRLEPIAGLAQLDYLHQRGYAVSASSRQLMRDLESRGGIVDYVLVIPTGTYVYDVNQDGVANPNDINDIINFYLNINSMKTKHPEWKLRGNEIDPEQLNQTAYLYDVNRDGTANANDINDAINFYLNVNGMKTKHPEFKVVVP</sequence>
<comment type="caution">
    <text evidence="3">The sequence shown here is derived from an EMBL/GenBank/DDBJ whole genome shotgun (WGS) entry which is preliminary data.</text>
</comment>
<dbReference type="PANTHER" id="PTHR46652">
    <property type="entry name" value="LEUCINE-RICH REPEAT AND IQ DOMAIN-CONTAINING PROTEIN 1-RELATED"/>
    <property type="match status" value="1"/>
</dbReference>
<dbReference type="InterPro" id="IPR003591">
    <property type="entry name" value="Leu-rich_rpt_typical-subtyp"/>
</dbReference>
<gene>
    <name evidence="3" type="ORF">JFN88_04715</name>
</gene>
<evidence type="ECO:0000313" key="4">
    <source>
        <dbReference type="Proteomes" id="UP000640274"/>
    </source>
</evidence>
<dbReference type="RefSeq" id="WP_199018174.1">
    <property type="nucleotide sequence ID" value="NZ_JAELUP010000012.1"/>
</dbReference>
<reference evidence="3" key="1">
    <citation type="submission" date="2020-12" db="EMBL/GenBank/DDBJ databases">
        <authorList>
            <person name="Huq M.A."/>
        </authorList>
    </citation>
    <scope>NUCLEOTIDE SEQUENCE</scope>
    <source>
        <strain evidence="3">MAHUQ-46</strain>
    </source>
</reference>
<evidence type="ECO:0000256" key="1">
    <source>
        <dbReference type="ARBA" id="ARBA00022614"/>
    </source>
</evidence>